<feature type="transmembrane region" description="Helical" evidence="2">
    <location>
        <begin position="204"/>
        <end position="226"/>
    </location>
</feature>
<keyword evidence="2" id="KW-0472">Membrane</keyword>
<evidence type="ECO:0000256" key="2">
    <source>
        <dbReference type="SAM" id="Phobius"/>
    </source>
</evidence>
<feature type="transmembrane region" description="Helical" evidence="2">
    <location>
        <begin position="6"/>
        <end position="28"/>
    </location>
</feature>
<feature type="domain" description="DUF6534" evidence="3">
    <location>
        <begin position="169"/>
        <end position="255"/>
    </location>
</feature>
<feature type="transmembrane region" description="Helical" evidence="2">
    <location>
        <begin position="49"/>
        <end position="69"/>
    </location>
</feature>
<keyword evidence="5" id="KW-1185">Reference proteome</keyword>
<protein>
    <recommendedName>
        <fullName evidence="3">DUF6534 domain-containing protein</fullName>
    </recommendedName>
</protein>
<proteinExistence type="predicted"/>
<feature type="transmembrane region" description="Helical" evidence="2">
    <location>
        <begin position="232"/>
        <end position="253"/>
    </location>
</feature>
<feature type="compositionally biased region" description="Basic and acidic residues" evidence="1">
    <location>
        <begin position="316"/>
        <end position="330"/>
    </location>
</feature>
<feature type="transmembrane region" description="Helical" evidence="2">
    <location>
        <begin position="84"/>
        <end position="107"/>
    </location>
</feature>
<reference evidence="5" key="1">
    <citation type="submission" date="2024-04" db="EMBL/GenBank/DDBJ databases">
        <authorList>
            <person name="Shaw F."/>
            <person name="Minotto A."/>
        </authorList>
    </citation>
    <scope>NUCLEOTIDE SEQUENCE [LARGE SCALE GENOMIC DNA]</scope>
</reference>
<evidence type="ECO:0000313" key="4">
    <source>
        <dbReference type="EMBL" id="CAL1703577.1"/>
    </source>
</evidence>
<dbReference type="Proteomes" id="UP001497453">
    <property type="component" value="Chromosome 3"/>
</dbReference>
<feature type="region of interest" description="Disordered" evidence="1">
    <location>
        <begin position="305"/>
        <end position="330"/>
    </location>
</feature>
<feature type="transmembrane region" description="Helical" evidence="2">
    <location>
        <begin position="119"/>
        <end position="140"/>
    </location>
</feature>
<feature type="transmembrane region" description="Helical" evidence="2">
    <location>
        <begin position="160"/>
        <end position="184"/>
    </location>
</feature>
<evidence type="ECO:0000256" key="1">
    <source>
        <dbReference type="SAM" id="MobiDB-lite"/>
    </source>
</evidence>
<evidence type="ECO:0000259" key="3">
    <source>
        <dbReference type="Pfam" id="PF20152"/>
    </source>
</evidence>
<name>A0ABP1D6T3_9APHY</name>
<sequence>MPAAPTPASLLGGFVVEVCLALLLYGIATAQSYVYMLNSKDDPPLLKSVVGSIWILETFHSAMIIHMLYEYTITDFGKLADVGIIVWSVGLCVLVEMLIVALAQGFYIRRIWILSNHSVLLTVVTSILLLARVSFGFATAALTYKLGAWTTFREETGPLFTLSCGLGLSALVDALIAGIIIYYLRRGQTGFKSTDNVVRSLMAYAVNSGAITMIVSIVIVLTFVFLKNSLLFAGLVTVAGKLYSNSLLGTLNARSYLRSKSKGSAGYNSAELSNIGPNSARRSHTAQLQLPRANQIEIYQETTKVSDGSFIPGDEPEGRSAKTVDEVYAA</sequence>
<evidence type="ECO:0000313" key="5">
    <source>
        <dbReference type="Proteomes" id="UP001497453"/>
    </source>
</evidence>
<organism evidence="4 5">
    <name type="scientific">Somion occarium</name>
    <dbReference type="NCBI Taxonomy" id="3059160"/>
    <lineage>
        <taxon>Eukaryota</taxon>
        <taxon>Fungi</taxon>
        <taxon>Dikarya</taxon>
        <taxon>Basidiomycota</taxon>
        <taxon>Agaricomycotina</taxon>
        <taxon>Agaricomycetes</taxon>
        <taxon>Polyporales</taxon>
        <taxon>Cerrenaceae</taxon>
        <taxon>Somion</taxon>
    </lineage>
</organism>
<keyword evidence="2" id="KW-1133">Transmembrane helix</keyword>
<dbReference type="Pfam" id="PF20152">
    <property type="entry name" value="DUF6534"/>
    <property type="match status" value="1"/>
</dbReference>
<dbReference type="InterPro" id="IPR045339">
    <property type="entry name" value="DUF6534"/>
</dbReference>
<dbReference type="PANTHER" id="PTHR40465:SF1">
    <property type="entry name" value="DUF6534 DOMAIN-CONTAINING PROTEIN"/>
    <property type="match status" value="1"/>
</dbReference>
<dbReference type="PANTHER" id="PTHR40465">
    <property type="entry name" value="CHROMOSOME 1, WHOLE GENOME SHOTGUN SEQUENCE"/>
    <property type="match status" value="1"/>
</dbReference>
<dbReference type="EMBL" id="OZ037946">
    <property type="protein sequence ID" value="CAL1703577.1"/>
    <property type="molecule type" value="Genomic_DNA"/>
</dbReference>
<accession>A0ABP1D6T3</accession>
<gene>
    <name evidence="4" type="ORF">GFSPODELE1_LOCUS4641</name>
</gene>
<keyword evidence="2" id="KW-0812">Transmembrane</keyword>